<dbReference type="AlphaFoldDB" id="A0A7R7ZN83"/>
<feature type="transmembrane region" description="Helical" evidence="5">
    <location>
        <begin position="74"/>
        <end position="93"/>
    </location>
</feature>
<dbReference type="PANTHER" id="PTHR23502:SF60">
    <property type="entry name" value="MAJOR FACILITATOR SUPERFAMILY (MFS) PROFILE DOMAIN-CONTAINING PROTEIN-RELATED"/>
    <property type="match status" value="1"/>
</dbReference>
<feature type="transmembrane region" description="Helical" evidence="5">
    <location>
        <begin position="410"/>
        <end position="431"/>
    </location>
</feature>
<dbReference type="Gene3D" id="1.20.1250.20">
    <property type="entry name" value="MFS general substrate transporter like domains"/>
    <property type="match status" value="1"/>
</dbReference>
<dbReference type="CDD" id="cd17323">
    <property type="entry name" value="MFS_Tpo1_MDR_like"/>
    <property type="match status" value="1"/>
</dbReference>
<feature type="transmembrane region" description="Helical" evidence="5">
    <location>
        <begin position="35"/>
        <end position="54"/>
    </location>
</feature>
<dbReference type="Proteomes" id="UP000637239">
    <property type="component" value="Chromosome 4"/>
</dbReference>
<dbReference type="PANTHER" id="PTHR23502">
    <property type="entry name" value="MAJOR FACILITATOR SUPERFAMILY"/>
    <property type="match status" value="1"/>
</dbReference>
<keyword evidence="2 5" id="KW-0812">Transmembrane</keyword>
<feature type="transmembrane region" description="Helical" evidence="5">
    <location>
        <begin position="265"/>
        <end position="284"/>
    </location>
</feature>
<accession>A0A7R7ZN83</accession>
<evidence type="ECO:0000256" key="1">
    <source>
        <dbReference type="ARBA" id="ARBA00004141"/>
    </source>
</evidence>
<evidence type="ECO:0000256" key="2">
    <source>
        <dbReference type="ARBA" id="ARBA00022692"/>
    </source>
</evidence>
<dbReference type="PROSITE" id="PS50850">
    <property type="entry name" value="MFS"/>
    <property type="match status" value="1"/>
</dbReference>
<dbReference type="SUPFAM" id="SSF103473">
    <property type="entry name" value="MFS general substrate transporter"/>
    <property type="match status" value="1"/>
</dbReference>
<keyword evidence="3 5" id="KW-1133">Transmembrane helix</keyword>
<feature type="transmembrane region" description="Helical" evidence="5">
    <location>
        <begin position="437"/>
        <end position="459"/>
    </location>
</feature>
<feature type="transmembrane region" description="Helical" evidence="5">
    <location>
        <begin position="345"/>
        <end position="365"/>
    </location>
</feature>
<dbReference type="GO" id="GO:0005886">
    <property type="term" value="C:plasma membrane"/>
    <property type="evidence" value="ECO:0007669"/>
    <property type="project" value="TreeGrafter"/>
</dbReference>
<dbReference type="EMBL" id="AP024419">
    <property type="protein sequence ID" value="BCR88625.1"/>
    <property type="molecule type" value="Genomic_DNA"/>
</dbReference>
<dbReference type="GO" id="GO:0022857">
    <property type="term" value="F:transmembrane transporter activity"/>
    <property type="evidence" value="ECO:0007669"/>
    <property type="project" value="InterPro"/>
</dbReference>
<evidence type="ECO:0000313" key="8">
    <source>
        <dbReference type="Proteomes" id="UP000637239"/>
    </source>
</evidence>
<dbReference type="InterPro" id="IPR011701">
    <property type="entry name" value="MFS"/>
</dbReference>
<feature type="transmembrane region" description="Helical" evidence="5">
    <location>
        <begin position="377"/>
        <end position="398"/>
    </location>
</feature>
<evidence type="ECO:0000256" key="3">
    <source>
        <dbReference type="ARBA" id="ARBA00022989"/>
    </source>
</evidence>
<feature type="transmembrane region" description="Helical" evidence="5">
    <location>
        <begin position="161"/>
        <end position="184"/>
    </location>
</feature>
<proteinExistence type="predicted"/>
<name>A0A7R7ZN83_ASPCH</name>
<dbReference type="InterPro" id="IPR020846">
    <property type="entry name" value="MFS_dom"/>
</dbReference>
<dbReference type="GeneID" id="66982983"/>
<feature type="transmembrane region" description="Helical" evidence="5">
    <location>
        <begin position="105"/>
        <end position="121"/>
    </location>
</feature>
<evidence type="ECO:0000256" key="4">
    <source>
        <dbReference type="ARBA" id="ARBA00023136"/>
    </source>
</evidence>
<organism evidence="7 8">
    <name type="scientific">Aspergillus chevalieri</name>
    <name type="common">Eurotium chevalieri</name>
    <dbReference type="NCBI Taxonomy" id="182096"/>
    <lineage>
        <taxon>Eukaryota</taxon>
        <taxon>Fungi</taxon>
        <taxon>Dikarya</taxon>
        <taxon>Ascomycota</taxon>
        <taxon>Pezizomycotina</taxon>
        <taxon>Eurotiomycetes</taxon>
        <taxon>Eurotiomycetidae</taxon>
        <taxon>Eurotiales</taxon>
        <taxon>Aspergillaceae</taxon>
        <taxon>Aspergillus</taxon>
        <taxon>Aspergillus subgen. Aspergillus</taxon>
    </lineage>
</organism>
<evidence type="ECO:0000313" key="7">
    <source>
        <dbReference type="EMBL" id="BCR88625.1"/>
    </source>
</evidence>
<feature type="transmembrane region" description="Helical" evidence="5">
    <location>
        <begin position="304"/>
        <end position="324"/>
    </location>
</feature>
<evidence type="ECO:0000256" key="5">
    <source>
        <dbReference type="SAM" id="Phobius"/>
    </source>
</evidence>
<dbReference type="Pfam" id="PF07690">
    <property type="entry name" value="MFS_1"/>
    <property type="match status" value="1"/>
</dbReference>
<keyword evidence="8" id="KW-1185">Reference proteome</keyword>
<dbReference type="RefSeq" id="XP_043137147.1">
    <property type="nucleotide sequence ID" value="XM_043279471.1"/>
</dbReference>
<comment type="subcellular location">
    <subcellularLocation>
        <location evidence="1">Membrane</location>
        <topology evidence="1">Multi-pass membrane protein</topology>
    </subcellularLocation>
</comment>
<gene>
    <name evidence="7" type="ORF">ACHE_41189A</name>
</gene>
<protein>
    <recommendedName>
        <fullName evidence="6">Major facilitator superfamily (MFS) profile domain-containing protein</fullName>
    </recommendedName>
</protein>
<dbReference type="InterPro" id="IPR036259">
    <property type="entry name" value="MFS_trans_sf"/>
</dbReference>
<reference evidence="7" key="1">
    <citation type="submission" date="2021-01" db="EMBL/GenBank/DDBJ databases">
        <authorList>
            <consortium name="Aspergillus chevalieri M1 genome sequencing consortium"/>
            <person name="Kazuki M."/>
            <person name="Futagami T."/>
        </authorList>
    </citation>
    <scope>NUCLEOTIDE SEQUENCE</scope>
    <source>
        <strain evidence="7">M1</strain>
    </source>
</reference>
<reference evidence="7" key="2">
    <citation type="submission" date="2021-02" db="EMBL/GenBank/DDBJ databases">
        <title>Aspergillus chevalieri M1 genome sequence.</title>
        <authorList>
            <person name="Kadooka C."/>
            <person name="Mori K."/>
            <person name="Futagami T."/>
        </authorList>
    </citation>
    <scope>NUCLEOTIDE SEQUENCE</scope>
    <source>
        <strain evidence="7">M1</strain>
    </source>
</reference>
<sequence length="477" mass="52782">MENSVISVDAQLVTWESADDKENPKNWAKARKWRATLSISAFVLMNTLSSTIVAPALPRIADTLHVTNEAEETLILSIFVLGFAFGPFLACPLSEVHGRRITIQSWNLLYLIFNTACGPVNSAPAMLVLRFLAGFFCSASQGVGTGIISDLFTKEERGRAVAIYSIMPLIGPVIGPILGGVIAQYTTWRWTFYSTSLLDLLILVPSLFTLEETYEPLLLRRKKQRLAKETDQQYYTEHDHLDQARLQVYSAALIRPLKLLGTQPIIQVMAIYNALLYGQIYILYANFPALWTDVYHQRPSIAGLNYVSLFVGSVFAAEVCTRAIDRIQKDLSAKRNGIHLPEFRMPVMPPATIALAAGMFLYGWSADFHIHWIVPNIGAAIFIGAAMTCVIAVSAYMIDTYGKYAASAMAAVSMLRQIFGCVFPIFAPYLYRTLGYGWGSSVLGFIALGFGLPAVVLLWKFGEALRKRSPYAKDGTG</sequence>
<evidence type="ECO:0000259" key="6">
    <source>
        <dbReference type="PROSITE" id="PS50850"/>
    </source>
</evidence>
<feature type="domain" description="Major facilitator superfamily (MFS) profile" evidence="6">
    <location>
        <begin position="35"/>
        <end position="466"/>
    </location>
</feature>
<dbReference type="FunFam" id="1.20.1250.20:FF:000011">
    <property type="entry name" value="MFS multidrug transporter, putative"/>
    <property type="match status" value="1"/>
</dbReference>
<keyword evidence="4 5" id="KW-0472">Membrane</keyword>
<dbReference type="KEGG" id="ache:ACHE_41189A"/>